<dbReference type="Proteomes" id="UP000003299">
    <property type="component" value="Unassembled WGS sequence"/>
</dbReference>
<accession>F0B959</accession>
<feature type="chain" id="PRO_5003248124" evidence="1">
    <location>
        <begin position="30"/>
        <end position="87"/>
    </location>
</feature>
<evidence type="ECO:0000256" key="1">
    <source>
        <dbReference type="SAM" id="SignalP"/>
    </source>
</evidence>
<gene>
    <name evidence="2" type="ORF">XVE_0575</name>
</gene>
<evidence type="ECO:0000313" key="2">
    <source>
        <dbReference type="EMBL" id="EGD11016.1"/>
    </source>
</evidence>
<sequence length="87" mass="9844">MPKRGKRPPTLLLESFVIVSMSCMFLTVADDQTAFHQAVDPCRDRSQLLDRLPPYATELAKPVALSRRDLYLRIQVGRQCKPARTAS</sequence>
<evidence type="ECO:0000313" key="3">
    <source>
        <dbReference type="Proteomes" id="UP000003299"/>
    </source>
</evidence>
<proteinExistence type="predicted"/>
<protein>
    <submittedName>
        <fullName evidence="2">Uncharacterized protein</fullName>
    </submittedName>
</protein>
<feature type="signal peptide" evidence="1">
    <location>
        <begin position="1"/>
        <end position="29"/>
    </location>
</feature>
<comment type="caution">
    <text evidence="2">The sequence shown here is derived from an EMBL/GenBank/DDBJ whole genome shotgun (WGS) entry which is preliminary data.</text>
</comment>
<dbReference type="AlphaFoldDB" id="F0B959"/>
<keyword evidence="1" id="KW-0732">Signal</keyword>
<reference evidence="2 3" key="1">
    <citation type="journal article" date="2011" name="BMC Genomics">
        <title>Comparative genomics reveals diversity among xanthomonads infecting tomato and pepper.</title>
        <authorList>
            <person name="Potnis N."/>
            <person name="Krasileva K."/>
            <person name="Chow V."/>
            <person name="Almeida N.F."/>
            <person name="Patil P.B."/>
            <person name="Ryan R.P."/>
            <person name="Sharlach M."/>
            <person name="Behlau F."/>
            <person name="Dow J.M."/>
            <person name="Momol M.T."/>
            <person name="White F.F."/>
            <person name="Preston J.F."/>
            <person name="Vinatzer B.A."/>
            <person name="Koebnik R."/>
            <person name="Setubal J.C."/>
            <person name="Norman D.J."/>
            <person name="Staskawicz B.J."/>
            <person name="Jones J.B."/>
        </authorList>
    </citation>
    <scope>NUCLEOTIDE SEQUENCE [LARGE SCALE GENOMIC DNA]</scope>
    <source>
        <strain evidence="2 3">ATCC 35937</strain>
    </source>
</reference>
<dbReference type="EMBL" id="AEQV01000013">
    <property type="protein sequence ID" value="EGD11016.1"/>
    <property type="molecule type" value="Genomic_DNA"/>
</dbReference>
<organism evidence="2 3">
    <name type="scientific">Xanthomonas vesicatoria ATCC 35937</name>
    <dbReference type="NCBI Taxonomy" id="925775"/>
    <lineage>
        <taxon>Bacteria</taxon>
        <taxon>Pseudomonadati</taxon>
        <taxon>Pseudomonadota</taxon>
        <taxon>Gammaproteobacteria</taxon>
        <taxon>Lysobacterales</taxon>
        <taxon>Lysobacteraceae</taxon>
        <taxon>Xanthomonas</taxon>
    </lineage>
</organism>
<name>F0B959_9XANT</name>